<dbReference type="SUPFAM" id="SSF56281">
    <property type="entry name" value="Metallo-hydrolase/oxidoreductase"/>
    <property type="match status" value="1"/>
</dbReference>
<evidence type="ECO:0000313" key="6">
    <source>
        <dbReference type="EMBL" id="NQV64936.1"/>
    </source>
</evidence>
<dbReference type="Pfam" id="PF23023">
    <property type="entry name" value="Anti-Pycsar_Apyc1"/>
    <property type="match status" value="1"/>
</dbReference>
<organism evidence="6 7">
    <name type="scientific">SAR86 cluster bacterium</name>
    <dbReference type="NCBI Taxonomy" id="2030880"/>
    <lineage>
        <taxon>Bacteria</taxon>
        <taxon>Pseudomonadati</taxon>
        <taxon>Pseudomonadota</taxon>
        <taxon>Gammaproteobacteria</taxon>
        <taxon>SAR86 cluster</taxon>
    </lineage>
</organism>
<proteinExistence type="predicted"/>
<dbReference type="InterPro" id="IPR001018">
    <property type="entry name" value="Beta-lactamase_class-B_CS"/>
</dbReference>
<evidence type="ECO:0000256" key="1">
    <source>
        <dbReference type="ARBA" id="ARBA00001947"/>
    </source>
</evidence>
<evidence type="ECO:0000256" key="3">
    <source>
        <dbReference type="ARBA" id="ARBA00022801"/>
    </source>
</evidence>
<evidence type="ECO:0000313" key="7">
    <source>
        <dbReference type="Proteomes" id="UP000754644"/>
    </source>
</evidence>
<dbReference type="GO" id="GO:0017001">
    <property type="term" value="P:antibiotic catabolic process"/>
    <property type="evidence" value="ECO:0007669"/>
    <property type="project" value="InterPro"/>
</dbReference>
<evidence type="ECO:0000256" key="2">
    <source>
        <dbReference type="ARBA" id="ARBA00022723"/>
    </source>
</evidence>
<comment type="caution">
    <text evidence="6">The sequence shown here is derived from an EMBL/GenBank/DDBJ whole genome shotgun (WGS) entry which is preliminary data.</text>
</comment>
<feature type="domain" description="Metallo-beta-lactamase" evidence="5">
    <location>
        <begin position="36"/>
        <end position="249"/>
    </location>
</feature>
<dbReference type="GO" id="GO:0008800">
    <property type="term" value="F:beta-lactamase activity"/>
    <property type="evidence" value="ECO:0007669"/>
    <property type="project" value="InterPro"/>
</dbReference>
<keyword evidence="4" id="KW-0862">Zinc</keyword>
<name>A0A973A9P0_9GAMM</name>
<dbReference type="PANTHER" id="PTHR42663">
    <property type="entry name" value="HYDROLASE C777.06C-RELATED-RELATED"/>
    <property type="match status" value="1"/>
</dbReference>
<dbReference type="PANTHER" id="PTHR42663:SF6">
    <property type="entry name" value="HYDROLASE C777.06C-RELATED"/>
    <property type="match status" value="1"/>
</dbReference>
<dbReference type="SMART" id="SM00849">
    <property type="entry name" value="Lactamase_B"/>
    <property type="match status" value="1"/>
</dbReference>
<dbReference type="Gene3D" id="3.60.15.10">
    <property type="entry name" value="Ribonuclease Z/Hydroxyacylglutathione hydrolase-like"/>
    <property type="match status" value="1"/>
</dbReference>
<dbReference type="PROSITE" id="PS00743">
    <property type="entry name" value="BETA_LACTAMASE_B_1"/>
    <property type="match status" value="1"/>
</dbReference>
<evidence type="ECO:0000256" key="4">
    <source>
        <dbReference type="ARBA" id="ARBA00022833"/>
    </source>
</evidence>
<sequence>MKITQFDDLSSALTNDGTLSLMTIGAGSAFARSLNQNNILLVKGDDHLMIDCGTRLSHTLHQYNLPIGQIKNFLITHSHADHVGGLEEVQLWGRYVTGQKPSMVINETYQKILWEQSLRGGSEMSEAIPLTFTDLWDCIRPTLLDDHPRETWEANVGGLNVRMPRTMHYPDSARSWEDSFWSCGLIVDQRILFTSDTRFDPDLVCGLDAIYDFEVIFHDCQLFTGGIHASLAELMTLPAAIRAKTILMHYGDNWRDFEDEALQAGFHSWAQQGTCYQFD</sequence>
<dbReference type="GO" id="GO:0008270">
    <property type="term" value="F:zinc ion binding"/>
    <property type="evidence" value="ECO:0007669"/>
    <property type="project" value="InterPro"/>
</dbReference>
<gene>
    <name evidence="6" type="ORF">HQ497_06185</name>
</gene>
<dbReference type="EMBL" id="JABMOJ010000228">
    <property type="protein sequence ID" value="NQV64936.1"/>
    <property type="molecule type" value="Genomic_DNA"/>
</dbReference>
<evidence type="ECO:0000259" key="5">
    <source>
        <dbReference type="SMART" id="SM00849"/>
    </source>
</evidence>
<reference evidence="6" key="1">
    <citation type="submission" date="2020-05" db="EMBL/GenBank/DDBJ databases">
        <title>Sulfur intermediates as new biogeochemical hubs in an aquatic model microbial ecosystem.</title>
        <authorList>
            <person name="Vigneron A."/>
        </authorList>
    </citation>
    <scope>NUCLEOTIDE SEQUENCE</scope>
    <source>
        <strain evidence="6">Bin.250</strain>
    </source>
</reference>
<dbReference type="InterPro" id="IPR036866">
    <property type="entry name" value="RibonucZ/Hydroxyglut_hydro"/>
</dbReference>
<comment type="cofactor">
    <cofactor evidence="1">
        <name>Zn(2+)</name>
        <dbReference type="ChEBI" id="CHEBI:29105"/>
    </cofactor>
</comment>
<keyword evidence="2" id="KW-0479">Metal-binding</keyword>
<dbReference type="AlphaFoldDB" id="A0A973A9P0"/>
<keyword evidence="3" id="KW-0378">Hydrolase</keyword>
<protein>
    <submittedName>
        <fullName evidence="6">MBL fold metallo-hydrolase</fullName>
    </submittedName>
</protein>
<accession>A0A973A9P0</accession>
<dbReference type="Proteomes" id="UP000754644">
    <property type="component" value="Unassembled WGS sequence"/>
</dbReference>
<dbReference type="InterPro" id="IPR001279">
    <property type="entry name" value="Metallo-B-lactamas"/>
</dbReference>